<dbReference type="PANTHER" id="PTHR32089">
    <property type="entry name" value="METHYL-ACCEPTING CHEMOTAXIS PROTEIN MCPB"/>
    <property type="match status" value="1"/>
</dbReference>
<dbReference type="STRING" id="1120989.SAMN02745227_00013"/>
<dbReference type="Gene3D" id="1.10.287.950">
    <property type="entry name" value="Methyl-accepting chemotaxis protein"/>
    <property type="match status" value="1"/>
</dbReference>
<keyword evidence="1 2" id="KW-0807">Transducer</keyword>
<dbReference type="SMART" id="SM00283">
    <property type="entry name" value="MA"/>
    <property type="match status" value="1"/>
</dbReference>
<proteinExistence type="predicted"/>
<evidence type="ECO:0000259" key="4">
    <source>
        <dbReference type="PROSITE" id="PS50111"/>
    </source>
</evidence>
<accession>A0A1M6K763</accession>
<keyword evidence="3" id="KW-0175">Coiled coil</keyword>
<dbReference type="GO" id="GO:0016020">
    <property type="term" value="C:membrane"/>
    <property type="evidence" value="ECO:0007669"/>
    <property type="project" value="InterPro"/>
</dbReference>
<keyword evidence="6" id="KW-1185">Reference proteome</keyword>
<dbReference type="RefSeq" id="WP_072905152.1">
    <property type="nucleotide sequence ID" value="NZ_FRAI01000005.1"/>
</dbReference>
<organism evidence="5 6">
    <name type="scientific">Anaerobranca californiensis DSM 14826</name>
    <dbReference type="NCBI Taxonomy" id="1120989"/>
    <lineage>
        <taxon>Bacteria</taxon>
        <taxon>Bacillati</taxon>
        <taxon>Bacillota</taxon>
        <taxon>Clostridia</taxon>
        <taxon>Eubacteriales</taxon>
        <taxon>Proteinivoracaceae</taxon>
        <taxon>Anaerobranca</taxon>
    </lineage>
</organism>
<dbReference type="InterPro" id="IPR024096">
    <property type="entry name" value="NO_sig/Golgi_transp_ligand-bd"/>
</dbReference>
<evidence type="ECO:0000256" key="2">
    <source>
        <dbReference type="PROSITE-ProRule" id="PRU00284"/>
    </source>
</evidence>
<dbReference type="InterPro" id="IPR011644">
    <property type="entry name" value="Heme_NO-bd"/>
</dbReference>
<dbReference type="SUPFAM" id="SSF111126">
    <property type="entry name" value="Ligand-binding domain in the NO signalling and Golgi transport"/>
    <property type="match status" value="1"/>
</dbReference>
<dbReference type="Proteomes" id="UP000243547">
    <property type="component" value="Unassembled WGS sequence"/>
</dbReference>
<evidence type="ECO:0000256" key="3">
    <source>
        <dbReference type="SAM" id="Coils"/>
    </source>
</evidence>
<dbReference type="Gene3D" id="3.90.1520.10">
    <property type="entry name" value="H-NOX domain"/>
    <property type="match status" value="1"/>
</dbReference>
<dbReference type="InterPro" id="IPR004089">
    <property type="entry name" value="MCPsignal_dom"/>
</dbReference>
<name>A0A1M6K763_9FIRM</name>
<feature type="coiled-coil region" evidence="3">
    <location>
        <begin position="354"/>
        <end position="412"/>
    </location>
</feature>
<dbReference type="PANTHER" id="PTHR32089:SF112">
    <property type="entry name" value="LYSOZYME-LIKE PROTEIN-RELATED"/>
    <property type="match status" value="1"/>
</dbReference>
<evidence type="ECO:0000256" key="1">
    <source>
        <dbReference type="ARBA" id="ARBA00023224"/>
    </source>
</evidence>
<gene>
    <name evidence="5" type="ORF">SAMN02745227_00013</name>
</gene>
<dbReference type="GO" id="GO:0007165">
    <property type="term" value="P:signal transduction"/>
    <property type="evidence" value="ECO:0007669"/>
    <property type="project" value="UniProtKB-KW"/>
</dbReference>
<evidence type="ECO:0000313" key="6">
    <source>
        <dbReference type="Proteomes" id="UP000243547"/>
    </source>
</evidence>
<reference evidence="6" key="1">
    <citation type="submission" date="2016-11" db="EMBL/GenBank/DDBJ databases">
        <authorList>
            <person name="Varghese N."/>
            <person name="Submissions S."/>
        </authorList>
    </citation>
    <scope>NUCLEOTIDE SEQUENCE [LARGE SCALE GENOMIC DNA]</scope>
    <source>
        <strain evidence="6">DSM 14826</strain>
    </source>
</reference>
<dbReference type="AlphaFoldDB" id="A0A1M6K763"/>
<dbReference type="OrthoDB" id="1660488at2"/>
<dbReference type="SUPFAM" id="SSF58104">
    <property type="entry name" value="Methyl-accepting chemotaxis protein (MCP) signaling domain"/>
    <property type="match status" value="1"/>
</dbReference>
<sequence length="600" mass="67416">MKGTLMAAWMNSAKKLYGSEIVEKNMKQANWDKDHIIKPTEDIQEDIPKKIMAGIAKDVGIPVSEVWQAIGKENIYSFFKLYPSYFKQQNLFSFLSSMDDIHTIITNKMPGATPPRLIMEVISNTEAKITYISKREMYDYLYGLMLGAAEFFNEKLEITPLAKGPGTATFKLKFEKPIISRKTYLLNKFLSFGFIKSVELKSAILTTVTTLGLLLIISPIIPENFNTLVLAPLLLLTSFISSKMMNKPLKNIIDTIENIKSRKFFLTTEITTNDQYEKLNSSLNEYKKSITNDLIAFKGITDEMDSFGETFTRISSEMNQTSSEISQVVEQVAAGVMNQAEETESSVFILNQNIDSLKEIVDKENQSKDLLENVVKEINEGYNAVKETTENLQSIISQFSTLKDNADKLELKTKDINEVVETVTSIAEQTNLLALNASIEAARAGEHGRGFSVVAEEIRKLAEESKKAASSISEDLQSFTISINNIVKDIENQFVILRDESTKLDKVAQSNYQSTLSIRSVTDSIIGMINQLTTETESIAQIYNKIESLAAIAEENSASAQEVSANVSQYTSKIKDMSQNIIEFKKLTEQFKEDLDKYQI</sequence>
<dbReference type="PROSITE" id="PS50111">
    <property type="entry name" value="CHEMOTAXIS_TRANSDUC_2"/>
    <property type="match status" value="1"/>
</dbReference>
<feature type="domain" description="Methyl-accepting transducer" evidence="4">
    <location>
        <begin position="314"/>
        <end position="571"/>
    </location>
</feature>
<dbReference type="InterPro" id="IPR038158">
    <property type="entry name" value="H-NOX_domain_sf"/>
</dbReference>
<dbReference type="EMBL" id="FRAI01000005">
    <property type="protein sequence ID" value="SHJ54774.1"/>
    <property type="molecule type" value="Genomic_DNA"/>
</dbReference>
<dbReference type="GO" id="GO:0020037">
    <property type="term" value="F:heme binding"/>
    <property type="evidence" value="ECO:0007669"/>
    <property type="project" value="InterPro"/>
</dbReference>
<dbReference type="Pfam" id="PF07700">
    <property type="entry name" value="HNOB"/>
    <property type="match status" value="1"/>
</dbReference>
<dbReference type="Pfam" id="PF00015">
    <property type="entry name" value="MCPsignal"/>
    <property type="match status" value="1"/>
</dbReference>
<protein>
    <submittedName>
        <fullName evidence="5">Methyl-accepting chemotaxis protein</fullName>
    </submittedName>
</protein>
<evidence type="ECO:0000313" key="5">
    <source>
        <dbReference type="EMBL" id="SHJ54774.1"/>
    </source>
</evidence>